<dbReference type="CDD" id="cd12113">
    <property type="entry name" value="PHP_PolIIIA_DnaE3"/>
    <property type="match status" value="1"/>
</dbReference>
<name>A0A7Y2EAQ9_UNCEI</name>
<dbReference type="Gene3D" id="3.20.20.140">
    <property type="entry name" value="Metal-dependent hydrolases"/>
    <property type="match status" value="1"/>
</dbReference>
<feature type="non-terminal residue" evidence="6">
    <location>
        <position position="708"/>
    </location>
</feature>
<keyword evidence="1 6" id="KW-0808">Transferase</keyword>
<keyword evidence="2 6" id="KW-0548">Nucleotidyltransferase</keyword>
<dbReference type="GO" id="GO:0006260">
    <property type="term" value="P:DNA replication"/>
    <property type="evidence" value="ECO:0007669"/>
    <property type="project" value="UniProtKB-KW"/>
</dbReference>
<evidence type="ECO:0000256" key="3">
    <source>
        <dbReference type="ARBA" id="ARBA00022705"/>
    </source>
</evidence>
<organism evidence="6 7">
    <name type="scientific">Eiseniibacteriota bacterium</name>
    <dbReference type="NCBI Taxonomy" id="2212470"/>
    <lineage>
        <taxon>Bacteria</taxon>
        <taxon>Candidatus Eiseniibacteriota</taxon>
    </lineage>
</organism>
<dbReference type="PANTHER" id="PTHR32294">
    <property type="entry name" value="DNA POLYMERASE III SUBUNIT ALPHA"/>
    <property type="match status" value="1"/>
</dbReference>
<evidence type="ECO:0000256" key="4">
    <source>
        <dbReference type="ARBA" id="ARBA00022932"/>
    </source>
</evidence>
<dbReference type="InterPro" id="IPR041931">
    <property type="entry name" value="DNA_pol3_alpha_thumb_dom"/>
</dbReference>
<dbReference type="GO" id="GO:0008408">
    <property type="term" value="F:3'-5' exonuclease activity"/>
    <property type="evidence" value="ECO:0007669"/>
    <property type="project" value="InterPro"/>
</dbReference>
<dbReference type="EC" id="2.7.7.7" evidence="6"/>
<dbReference type="InterPro" id="IPR003141">
    <property type="entry name" value="Pol/His_phosphatase_N"/>
</dbReference>
<gene>
    <name evidence="6" type="primary">dnaE</name>
    <name evidence="6" type="ORF">HKN21_16440</name>
</gene>
<dbReference type="Pfam" id="PF17657">
    <property type="entry name" value="DNA_pol3_finger"/>
    <property type="match status" value="1"/>
</dbReference>
<feature type="domain" description="Polymerase/histidinol phosphatase N-terminal" evidence="5">
    <location>
        <begin position="6"/>
        <end position="73"/>
    </location>
</feature>
<dbReference type="SUPFAM" id="SSF89550">
    <property type="entry name" value="PHP domain-like"/>
    <property type="match status" value="1"/>
</dbReference>
<dbReference type="PANTHER" id="PTHR32294:SF0">
    <property type="entry name" value="DNA POLYMERASE III SUBUNIT ALPHA"/>
    <property type="match status" value="1"/>
</dbReference>
<dbReference type="EMBL" id="JABDJR010000659">
    <property type="protein sequence ID" value="NNF08351.1"/>
    <property type="molecule type" value="Genomic_DNA"/>
</dbReference>
<dbReference type="InterPro" id="IPR004805">
    <property type="entry name" value="DnaE2/DnaE/PolC"/>
</dbReference>
<dbReference type="Gene3D" id="1.10.10.1600">
    <property type="entry name" value="Bacterial DNA polymerase III alpha subunit, thumb domain"/>
    <property type="match status" value="1"/>
</dbReference>
<evidence type="ECO:0000313" key="6">
    <source>
        <dbReference type="EMBL" id="NNF08351.1"/>
    </source>
</evidence>
<evidence type="ECO:0000259" key="5">
    <source>
        <dbReference type="SMART" id="SM00481"/>
    </source>
</evidence>
<dbReference type="AlphaFoldDB" id="A0A7Y2EAQ9"/>
<keyword evidence="3" id="KW-0235">DNA replication</keyword>
<dbReference type="GO" id="GO:0003887">
    <property type="term" value="F:DNA-directed DNA polymerase activity"/>
    <property type="evidence" value="ECO:0007669"/>
    <property type="project" value="UniProtKB-KW"/>
</dbReference>
<evidence type="ECO:0000313" key="7">
    <source>
        <dbReference type="Proteomes" id="UP000547674"/>
    </source>
</evidence>
<evidence type="ECO:0000256" key="1">
    <source>
        <dbReference type="ARBA" id="ARBA00022679"/>
    </source>
</evidence>
<dbReference type="InterPro" id="IPR040982">
    <property type="entry name" value="DNA_pol3_finger"/>
</dbReference>
<dbReference type="Proteomes" id="UP000547674">
    <property type="component" value="Unassembled WGS sequence"/>
</dbReference>
<comment type="caution">
    <text evidence="6">The sequence shown here is derived from an EMBL/GenBank/DDBJ whole genome shotgun (WGS) entry which is preliminary data.</text>
</comment>
<keyword evidence="4" id="KW-0239">DNA-directed DNA polymerase</keyword>
<dbReference type="Pfam" id="PF02811">
    <property type="entry name" value="PHP"/>
    <property type="match status" value="1"/>
</dbReference>
<dbReference type="Pfam" id="PF07733">
    <property type="entry name" value="DNA_pol3_alpha"/>
    <property type="match status" value="1"/>
</dbReference>
<sequence length="708" mass="79499">MQQSFVHLHVHSDYSLLTGATKIKPLVARAAELNMDAVALTDNGNLFGAIEFYDAARSRGLKPIVGMETYLTRSSRFEKDTRARNLDRLVLLARNHTGFKNLLKIATAGYLEGFYYLPRIDYEFLEDHAEGLIGISSGMNGAVAREVLAGQPRQALDIAGRHREILGDNFYVALQDHNIPHQRALIPQLVDASKRAGVRAVAVNDVYYLGPGHASAQEVLVNIRQQNTMEDKNRFRAETDQRYFKSTEEMAALFEGVPDALQATRDIADLVELNLDFGNLLLPEFPLPTRFKDLDDYLVFLCEEGLKERYSSIDDALVERLKYELDVIRQMGYAGYFLITRDFIQHARDKGISVGPGRGSAAGSLVAYCLRITDIDPMRFELLFERFLNPERVSMPDIDIDFDYRRRGEVIEYVKQKYGEESVTQIITFGTMAARGVIRDVGRVLGMDYSEVDYTAKLVPAELGISLEKAVEQVPELSAMEENDGVHGKLIRTARTLEGVNRHASTHAAGVLIAPGRLDEVVPLFKSGKGEVSTQWDMKSSERVGLLKMDFLGLRTLTVINDSLDLIEERTGNRPDLENLGFDDEKTFDLLRNAHTIAVFQLESSGMRDLLRKLSPESFEDIVAVNALYRPGPMGSGMVNDFIDCKHGHKEIRYEHPCLEPILKSTYGMMVYQEQVMQIASTMAGFSLGDADILRRAMGKKKKEEMDA</sequence>
<protein>
    <submittedName>
        <fullName evidence="6">DNA polymerase III subunit alpha</fullName>
        <ecNumber evidence="6">2.7.7.7</ecNumber>
    </submittedName>
</protein>
<dbReference type="NCBIfam" id="TIGR00594">
    <property type="entry name" value="polc"/>
    <property type="match status" value="1"/>
</dbReference>
<dbReference type="InterPro" id="IPR004013">
    <property type="entry name" value="PHP_dom"/>
</dbReference>
<dbReference type="SMART" id="SM00481">
    <property type="entry name" value="POLIIIAc"/>
    <property type="match status" value="1"/>
</dbReference>
<dbReference type="InterPro" id="IPR011708">
    <property type="entry name" value="DNA_pol3_alpha_NTPase_dom"/>
</dbReference>
<evidence type="ECO:0000256" key="2">
    <source>
        <dbReference type="ARBA" id="ARBA00022695"/>
    </source>
</evidence>
<accession>A0A7Y2EAQ9</accession>
<reference evidence="6 7" key="1">
    <citation type="submission" date="2020-03" db="EMBL/GenBank/DDBJ databases">
        <title>Metabolic flexibility allows generalist bacteria to become dominant in a frequently disturbed ecosystem.</title>
        <authorList>
            <person name="Chen Y.-J."/>
            <person name="Leung P.M."/>
            <person name="Bay S.K."/>
            <person name="Hugenholtz P."/>
            <person name="Kessler A.J."/>
            <person name="Shelley G."/>
            <person name="Waite D.W."/>
            <person name="Cook P.L."/>
            <person name="Greening C."/>
        </authorList>
    </citation>
    <scope>NUCLEOTIDE SEQUENCE [LARGE SCALE GENOMIC DNA]</scope>
    <source>
        <strain evidence="6">SS_bin_28</strain>
    </source>
</reference>
<dbReference type="InterPro" id="IPR016195">
    <property type="entry name" value="Pol/histidinol_Pase-like"/>
</dbReference>
<proteinExistence type="predicted"/>